<protein>
    <submittedName>
        <fullName evidence="1">Uncharacterized protein</fullName>
    </submittedName>
</protein>
<comment type="caution">
    <text evidence="1">The sequence shown here is derived from an EMBL/GenBank/DDBJ whole genome shotgun (WGS) entry which is preliminary data.</text>
</comment>
<reference evidence="1 2" key="1">
    <citation type="submission" date="2019-04" db="EMBL/GenBank/DDBJ databases">
        <title>Azoarcus rhizosphaerae sp. nov. isolated from rhizosphere of Ficus religiosa.</title>
        <authorList>
            <person name="Lin S.-Y."/>
            <person name="Hameed A."/>
            <person name="Hsu Y.-H."/>
            <person name="Young C.-C."/>
        </authorList>
    </citation>
    <scope>NUCLEOTIDE SEQUENCE [LARGE SCALE GENOMIC DNA]</scope>
    <source>
        <strain evidence="1 2">CC-YHH848</strain>
    </source>
</reference>
<dbReference type="OrthoDB" id="8527532at2"/>
<accession>A0A4V3WAI3</accession>
<dbReference type="EMBL" id="SSOD01000013">
    <property type="protein sequence ID" value="THF59392.1"/>
    <property type="molecule type" value="Genomic_DNA"/>
</dbReference>
<evidence type="ECO:0000313" key="1">
    <source>
        <dbReference type="EMBL" id="THF59392.1"/>
    </source>
</evidence>
<dbReference type="Proteomes" id="UP000307956">
    <property type="component" value="Unassembled WGS sequence"/>
</dbReference>
<gene>
    <name evidence="1" type="ORF">E6O51_15480</name>
</gene>
<organism evidence="1 2">
    <name type="scientific">Pseudothauera rhizosphaerae</name>
    <dbReference type="NCBI Taxonomy" id="2565932"/>
    <lineage>
        <taxon>Bacteria</taxon>
        <taxon>Pseudomonadati</taxon>
        <taxon>Pseudomonadota</taxon>
        <taxon>Betaproteobacteria</taxon>
        <taxon>Rhodocyclales</taxon>
        <taxon>Zoogloeaceae</taxon>
        <taxon>Pseudothauera</taxon>
    </lineage>
</organism>
<dbReference type="AlphaFoldDB" id="A0A4V3WAI3"/>
<proteinExistence type="predicted"/>
<evidence type="ECO:0000313" key="2">
    <source>
        <dbReference type="Proteomes" id="UP000307956"/>
    </source>
</evidence>
<dbReference type="RefSeq" id="WP_136385907.1">
    <property type="nucleotide sequence ID" value="NZ_SSOD01000013.1"/>
</dbReference>
<name>A0A4V3WAI3_9RHOO</name>
<sequence>MDRISLDLVEGDLRTPGAGHARHGGIQQAVNKAIRAGFHVGLRVRIGRVAGRIVGYNIGAYGRYGGARYPLLVDTRFGLAKCSLREVAAA</sequence>
<keyword evidence="2" id="KW-1185">Reference proteome</keyword>